<keyword evidence="2" id="KW-1133">Transmembrane helix</keyword>
<feature type="transmembrane region" description="Helical" evidence="2">
    <location>
        <begin position="7"/>
        <end position="27"/>
    </location>
</feature>
<name>A0A0G1UWB5_9BACT</name>
<dbReference type="InterPro" id="IPR027981">
    <property type="entry name" value="DUF4446"/>
</dbReference>
<reference evidence="3 4" key="1">
    <citation type="journal article" date="2015" name="Nature">
        <title>rRNA introns, odd ribosomes, and small enigmatic genomes across a large radiation of phyla.</title>
        <authorList>
            <person name="Brown C.T."/>
            <person name="Hug L.A."/>
            <person name="Thomas B.C."/>
            <person name="Sharon I."/>
            <person name="Castelle C.J."/>
            <person name="Singh A."/>
            <person name="Wilkins M.J."/>
            <person name="Williams K.H."/>
            <person name="Banfield J.F."/>
        </authorList>
    </citation>
    <scope>NUCLEOTIDE SEQUENCE [LARGE SCALE GENOMIC DNA]</scope>
</reference>
<protein>
    <recommendedName>
        <fullName evidence="5">DUF4446 domain-containing protein</fullName>
    </recommendedName>
</protein>
<evidence type="ECO:0000313" key="4">
    <source>
        <dbReference type="Proteomes" id="UP000033860"/>
    </source>
</evidence>
<feature type="coiled-coil region" evidence="1">
    <location>
        <begin position="49"/>
        <end position="83"/>
    </location>
</feature>
<sequence length="153" mass="17164">MVLNPEIIQWLALALLVWVIILTALIFQSSLHYKKLTKNVSQKDLKTVLSSIMTQLNQNQKQVEELQGQIAAQQKKLKTHIQKVGFVRFNPFPATGGDQSFCLALLDANDTGFVLSSLHSRDTTRFYAKAVKNGEGSGYELSKEEKRAIEDAK</sequence>
<proteinExistence type="predicted"/>
<keyword evidence="1" id="KW-0175">Coiled coil</keyword>
<evidence type="ECO:0000256" key="1">
    <source>
        <dbReference type="SAM" id="Coils"/>
    </source>
</evidence>
<dbReference type="AlphaFoldDB" id="A0A0G1UWB5"/>
<evidence type="ECO:0000256" key="2">
    <source>
        <dbReference type="SAM" id="Phobius"/>
    </source>
</evidence>
<evidence type="ECO:0000313" key="3">
    <source>
        <dbReference type="EMBL" id="KKU62000.1"/>
    </source>
</evidence>
<dbReference type="EMBL" id="LCNT01000001">
    <property type="protein sequence ID" value="KKU62000.1"/>
    <property type="molecule type" value="Genomic_DNA"/>
</dbReference>
<gene>
    <name evidence="3" type="ORF">UX85_C0001G0214</name>
</gene>
<evidence type="ECO:0008006" key="5">
    <source>
        <dbReference type="Google" id="ProtNLM"/>
    </source>
</evidence>
<keyword evidence="2" id="KW-0812">Transmembrane</keyword>
<organism evidence="3 4">
    <name type="scientific">Candidatus Beckwithbacteria bacterium GW2011_GWB1_47_15</name>
    <dbReference type="NCBI Taxonomy" id="1618371"/>
    <lineage>
        <taxon>Bacteria</taxon>
        <taxon>Candidatus Beckwithiibacteriota</taxon>
    </lineage>
</organism>
<dbReference type="Proteomes" id="UP000033860">
    <property type="component" value="Unassembled WGS sequence"/>
</dbReference>
<comment type="caution">
    <text evidence="3">The sequence shown here is derived from an EMBL/GenBank/DDBJ whole genome shotgun (WGS) entry which is preliminary data.</text>
</comment>
<dbReference type="Pfam" id="PF14584">
    <property type="entry name" value="DUF4446"/>
    <property type="match status" value="1"/>
</dbReference>
<accession>A0A0G1UWB5</accession>
<keyword evidence="2" id="KW-0472">Membrane</keyword>